<feature type="domain" description="C3H1-type" evidence="8">
    <location>
        <begin position="1251"/>
        <end position="1278"/>
    </location>
</feature>
<feature type="region of interest" description="Disordered" evidence="7">
    <location>
        <begin position="899"/>
        <end position="928"/>
    </location>
</feature>
<dbReference type="GO" id="GO:0008270">
    <property type="term" value="F:zinc ion binding"/>
    <property type="evidence" value="ECO:0007669"/>
    <property type="project" value="UniProtKB-KW"/>
</dbReference>
<evidence type="ECO:0000256" key="7">
    <source>
        <dbReference type="SAM" id="MobiDB-lite"/>
    </source>
</evidence>
<dbReference type="InterPro" id="IPR000571">
    <property type="entry name" value="Znf_CCCH"/>
</dbReference>
<dbReference type="PROSITE" id="PS50103">
    <property type="entry name" value="ZF_C3H1"/>
    <property type="match status" value="3"/>
</dbReference>
<feature type="zinc finger region" description="C3H1-type" evidence="6">
    <location>
        <begin position="1251"/>
        <end position="1278"/>
    </location>
</feature>
<organism evidence="9 10">
    <name type="scientific">Penstemon smallii</name>
    <dbReference type="NCBI Taxonomy" id="265156"/>
    <lineage>
        <taxon>Eukaryota</taxon>
        <taxon>Viridiplantae</taxon>
        <taxon>Streptophyta</taxon>
        <taxon>Embryophyta</taxon>
        <taxon>Tracheophyta</taxon>
        <taxon>Spermatophyta</taxon>
        <taxon>Magnoliopsida</taxon>
        <taxon>eudicotyledons</taxon>
        <taxon>Gunneridae</taxon>
        <taxon>Pentapetalae</taxon>
        <taxon>asterids</taxon>
        <taxon>lamiids</taxon>
        <taxon>Lamiales</taxon>
        <taxon>Plantaginaceae</taxon>
        <taxon>Cheloneae</taxon>
        <taxon>Penstemon</taxon>
    </lineage>
</organism>
<name>A0ABD3UAI6_9LAMI</name>
<evidence type="ECO:0000256" key="4">
    <source>
        <dbReference type="ARBA" id="ARBA00022833"/>
    </source>
</evidence>
<evidence type="ECO:0000313" key="9">
    <source>
        <dbReference type="EMBL" id="KAL3845488.1"/>
    </source>
</evidence>
<keyword evidence="5" id="KW-0238">DNA-binding</keyword>
<gene>
    <name evidence="9" type="ORF">ACJIZ3_002891</name>
</gene>
<dbReference type="PANTHER" id="PTHR46156">
    <property type="entry name" value="CCCH ZINGC FINGER"/>
    <property type="match status" value="1"/>
</dbReference>
<evidence type="ECO:0000256" key="6">
    <source>
        <dbReference type="PROSITE-ProRule" id="PRU00723"/>
    </source>
</evidence>
<feature type="zinc finger region" description="C3H1-type" evidence="6">
    <location>
        <begin position="1224"/>
        <end position="1250"/>
    </location>
</feature>
<dbReference type="EMBL" id="JBJXBP010000002">
    <property type="protein sequence ID" value="KAL3845488.1"/>
    <property type="molecule type" value="Genomic_DNA"/>
</dbReference>
<dbReference type="FunFam" id="4.10.1000.10:FF:000008">
    <property type="entry name" value="zinc finger CCCH domain-containing protein 3"/>
    <property type="match status" value="1"/>
</dbReference>
<evidence type="ECO:0000259" key="8">
    <source>
        <dbReference type="PROSITE" id="PS50103"/>
    </source>
</evidence>
<evidence type="ECO:0000256" key="1">
    <source>
        <dbReference type="ARBA" id="ARBA00022723"/>
    </source>
</evidence>
<reference evidence="9 10" key="1">
    <citation type="submission" date="2024-12" db="EMBL/GenBank/DDBJ databases">
        <title>The unique morphological basis and parallel evolutionary history of personate flowers in Penstemon.</title>
        <authorList>
            <person name="Depatie T.H."/>
            <person name="Wessinger C.A."/>
        </authorList>
    </citation>
    <scope>NUCLEOTIDE SEQUENCE [LARGE SCALE GENOMIC DNA]</scope>
    <source>
        <strain evidence="9">WTNN_2</strain>
        <tissue evidence="9">Leaf</tissue>
    </source>
</reference>
<accession>A0ABD3UAI6</accession>
<feature type="compositionally biased region" description="Polar residues" evidence="7">
    <location>
        <begin position="902"/>
        <end position="928"/>
    </location>
</feature>
<keyword evidence="3 6" id="KW-0863">Zinc-finger</keyword>
<evidence type="ECO:0000313" key="10">
    <source>
        <dbReference type="Proteomes" id="UP001634393"/>
    </source>
</evidence>
<keyword evidence="4 6" id="KW-0862">Zinc</keyword>
<feature type="region of interest" description="Disordered" evidence="7">
    <location>
        <begin position="551"/>
        <end position="600"/>
    </location>
</feature>
<evidence type="ECO:0000256" key="5">
    <source>
        <dbReference type="ARBA" id="ARBA00023125"/>
    </source>
</evidence>
<keyword evidence="10" id="KW-1185">Reference proteome</keyword>
<feature type="region of interest" description="Disordered" evidence="7">
    <location>
        <begin position="811"/>
        <end position="837"/>
    </location>
</feature>
<keyword evidence="1 6" id="KW-0479">Metal-binding</keyword>
<feature type="domain" description="C3H1-type" evidence="8">
    <location>
        <begin position="1224"/>
        <end position="1250"/>
    </location>
</feature>
<dbReference type="GO" id="GO:0005634">
    <property type="term" value="C:nucleus"/>
    <property type="evidence" value="ECO:0007669"/>
    <property type="project" value="UniProtKB-ARBA"/>
</dbReference>
<evidence type="ECO:0000256" key="3">
    <source>
        <dbReference type="ARBA" id="ARBA00022771"/>
    </source>
</evidence>
<feature type="domain" description="C3H1-type" evidence="8">
    <location>
        <begin position="1169"/>
        <end position="1198"/>
    </location>
</feature>
<sequence>MTNTFNFQSAVRELHADTTLSKTNKAPDTNFRPSTRYTTSKKVDVDADSSKSFSPKKRKRSSLTKLLASPLAADHMFTDYLVHTERVVTTTKDAVHGCQLGTDEVVGLADETFLANENIGRGDSLGFYQHSDDTYIFAHNRASKHKSAKRTIEFTGMGTDTFDGFKDHPFQDGLVLLGNAIVKEPLEVVVSTNSTGCSSPPETGISDIHEDKYMSEIHESCAASESDCSLLEKEEIITSSDVGSADANSQETFRNQANTPQTGLNAEEIRSLDGAAVADCSNVSLDTASNSEFIMADHKGITAEFDVSFPDPMSKKSHFDGANLLHKNGSAGGYLEVISTGHSSKILRKRKAREVQMCLSGPKTNESLYNLDVDVAKVLTKDLISAAEVDFPCERDSCEKDNSLSEGPSAVEDSSLYVNFGADSSFNGFRNKRKSVSPRLTPSLSEDDSVADSLNIDCSKINQGSSRLPELEVGQRVELQSAASTSTNKCGTEDMKDDPSFIQDLSSCSGKNVVCIANSGSELTTSDSDVPSCVGSPEDFLLSPDFGFPINPAASPTQSRNGLICGTDKTSNRRPVSSDPSNLSHGKSLENATSDNPHTNVKIAQPIPRFTSKAAQKSNPSNGKLTLIKNPLTSSGRNVFTRLPINTSGNFPSTHVTKSRTWSRTANSSVAAIGPKLQSCPLPQSHAAKMAIITQSSYIRKGNSLVRKPSPSSATAPEFHATNSLVYRSSPCIDKSQESNSKVDGVDDPSLTRVERVFTSARPEDLSLNHSQKLLKSTDCNLLESLPVSNSSRNGFPRSLDALDETSKSCAIPGCQDGSSNHSDSQSTLDEGNSRKRITYVKRRSNQLVAASDSPDAYMSTVDKTQSSLSGDYYKSRKNQLVRASLEKPVKKGIAMVDVNSGRLQGRTSRSSSKRQSGTGPAKTCGSSKFSSVWKLHDAHSAEKANKSEKPQKLWPHLFPWKRATYRRNLLLALGSKTNNSYFSISQKSLLSSKRGAVYTRSTHGYSLRMSKVLSVGGSSLKWSKSIERNSKKANEEATRAVAAAEKRKKELPIISKSRNHILRKLVPSVKLCPGERIFRIGSERYKMDSTRRTLHRISAEEKSVPSVVLQSEKNIKRSYVPRRLFIGNDEYVRIGNGNQLVRDPKKRTRVLASEKVRWSLRTARLRLARKKKYCQFFTKFGKCNKGDGKCSYIHDSSKIVVCSKFLNGSCSDPDCKLTHKVIPERMQDCSYFLKGSCCKENCPYRHVIVNPDSSVCESFLRGYCAAGNECPKKHTYVCPAFEATGICAEASTCKLHHPKQKTEKKHTCEQKIVRGRYFDGGLIDVPDCDMATSEKLSVKGKDDIVLQEGKYPDYISLDVSDDEVETEPISPCSSVF</sequence>
<feature type="compositionally biased region" description="Polar residues" evidence="7">
    <location>
        <begin position="817"/>
        <end position="831"/>
    </location>
</feature>
<dbReference type="Gene3D" id="4.10.1000.10">
    <property type="entry name" value="Zinc finger, CCCH-type"/>
    <property type="match status" value="2"/>
</dbReference>
<proteinExistence type="predicted"/>
<dbReference type="FunFam" id="4.10.1000.10:FF:000022">
    <property type="entry name" value="Zinc finger CCCH domain-containing protein 7"/>
    <property type="match status" value="1"/>
</dbReference>
<feature type="compositionally biased region" description="Polar residues" evidence="7">
    <location>
        <begin position="573"/>
        <end position="599"/>
    </location>
</feature>
<dbReference type="PANTHER" id="PTHR46156:SF1">
    <property type="entry name" value="ZINC FINGER CCCH DOMAIN-CONTAINING PROTEIN 3"/>
    <property type="match status" value="1"/>
</dbReference>
<dbReference type="SMART" id="SM00356">
    <property type="entry name" value="ZnF_C3H1"/>
    <property type="match status" value="5"/>
</dbReference>
<evidence type="ECO:0000256" key="2">
    <source>
        <dbReference type="ARBA" id="ARBA00022737"/>
    </source>
</evidence>
<feature type="zinc finger region" description="C3H1-type" evidence="6">
    <location>
        <begin position="1169"/>
        <end position="1198"/>
    </location>
</feature>
<protein>
    <recommendedName>
        <fullName evidence="8">C3H1-type domain-containing protein</fullName>
    </recommendedName>
</protein>
<keyword evidence="2" id="KW-0677">Repeat</keyword>
<dbReference type="Proteomes" id="UP001634393">
    <property type="component" value="Unassembled WGS sequence"/>
</dbReference>
<dbReference type="GO" id="GO:0003677">
    <property type="term" value="F:DNA binding"/>
    <property type="evidence" value="ECO:0007669"/>
    <property type="project" value="UniProtKB-KW"/>
</dbReference>
<comment type="caution">
    <text evidence="9">The sequence shown here is derived from an EMBL/GenBank/DDBJ whole genome shotgun (WGS) entry which is preliminary data.</text>
</comment>